<evidence type="ECO:0000256" key="8">
    <source>
        <dbReference type="PROSITE-ProRule" id="PRU00206"/>
    </source>
</evidence>
<feature type="domain" description="TNFR-Cys" evidence="12">
    <location>
        <begin position="59"/>
        <end position="101"/>
    </location>
</feature>
<evidence type="ECO:0000256" key="4">
    <source>
        <dbReference type="ARBA" id="ARBA00022729"/>
    </source>
</evidence>
<dbReference type="Gene3D" id="2.10.50.10">
    <property type="entry name" value="Tumor Necrosis Factor Receptor, subunit A, domain 2"/>
    <property type="match status" value="2"/>
</dbReference>
<dbReference type="SMART" id="SM00208">
    <property type="entry name" value="TNFR"/>
    <property type="match status" value="4"/>
</dbReference>
<feature type="region of interest" description="Disordered" evidence="9">
    <location>
        <begin position="178"/>
        <end position="198"/>
    </location>
</feature>
<evidence type="ECO:0000259" key="12">
    <source>
        <dbReference type="PROSITE" id="PS50050"/>
    </source>
</evidence>
<feature type="disulfide bond" evidence="8">
    <location>
        <begin position="146"/>
        <end position="161"/>
    </location>
</feature>
<evidence type="ECO:0000256" key="7">
    <source>
        <dbReference type="ARBA" id="ARBA00023180"/>
    </source>
</evidence>
<organism evidence="13">
    <name type="scientific">Magallana hongkongensis</name>
    <name type="common">Hong Kong oyster</name>
    <name type="synonym">Crassostrea hongkongensis</name>
    <dbReference type="NCBI Taxonomy" id="2653900"/>
    <lineage>
        <taxon>Eukaryota</taxon>
        <taxon>Metazoa</taxon>
        <taxon>Spiralia</taxon>
        <taxon>Lophotrochozoa</taxon>
        <taxon>Mollusca</taxon>
        <taxon>Bivalvia</taxon>
        <taxon>Autobranchia</taxon>
        <taxon>Pteriomorphia</taxon>
        <taxon>Ostreida</taxon>
        <taxon>Ostreoidea</taxon>
        <taxon>Ostreidae</taxon>
        <taxon>Magallana</taxon>
    </lineage>
</organism>
<feature type="signal peptide" evidence="11">
    <location>
        <begin position="1"/>
        <end position="18"/>
    </location>
</feature>
<dbReference type="PANTHER" id="PTHR23097:SF181">
    <property type="entry name" value="CASPASE-8-LIKE"/>
    <property type="match status" value="1"/>
</dbReference>
<keyword evidence="2" id="KW-0964">Secreted</keyword>
<evidence type="ECO:0000256" key="11">
    <source>
        <dbReference type="SAM" id="SignalP"/>
    </source>
</evidence>
<dbReference type="GO" id="GO:0006915">
    <property type="term" value="P:apoptotic process"/>
    <property type="evidence" value="ECO:0007669"/>
    <property type="project" value="UniProtKB-KW"/>
</dbReference>
<feature type="domain" description="TNFR-Cys" evidence="12">
    <location>
        <begin position="102"/>
        <end position="143"/>
    </location>
</feature>
<evidence type="ECO:0000313" key="13">
    <source>
        <dbReference type="EMBL" id="APG29678.1"/>
    </source>
</evidence>
<dbReference type="GO" id="GO:0005576">
    <property type="term" value="C:extracellular region"/>
    <property type="evidence" value="ECO:0007669"/>
    <property type="project" value="UniProtKB-SubCell"/>
</dbReference>
<dbReference type="SUPFAM" id="SSF47986">
    <property type="entry name" value="DEATH domain"/>
    <property type="match status" value="1"/>
</dbReference>
<comment type="subcellular location">
    <subcellularLocation>
        <location evidence="1">Secreted</location>
    </subcellularLocation>
</comment>
<dbReference type="PROSITE" id="PS50050">
    <property type="entry name" value="TNFR_NGFR_2"/>
    <property type="match status" value="3"/>
</dbReference>
<dbReference type="CDD" id="cd01670">
    <property type="entry name" value="Death"/>
    <property type="match status" value="1"/>
</dbReference>
<dbReference type="EMBL" id="KX218229">
    <property type="protein sequence ID" value="APG29678.1"/>
    <property type="molecule type" value="mRNA"/>
</dbReference>
<keyword evidence="5" id="KW-0677">Repeat</keyword>
<keyword evidence="10" id="KW-1133">Transmembrane helix</keyword>
<keyword evidence="13" id="KW-0675">Receptor</keyword>
<evidence type="ECO:0000256" key="9">
    <source>
        <dbReference type="SAM" id="MobiDB-lite"/>
    </source>
</evidence>
<feature type="repeat" description="TNFR-Cys" evidence="8">
    <location>
        <begin position="145"/>
        <end position="185"/>
    </location>
</feature>
<keyword evidence="7" id="KW-0325">Glycoprotein</keyword>
<feature type="disulfide bond" evidence="8">
    <location>
        <begin position="164"/>
        <end position="177"/>
    </location>
</feature>
<dbReference type="PANTHER" id="PTHR23097">
    <property type="entry name" value="TUMOR NECROSIS FACTOR RECEPTOR SUPERFAMILY MEMBER"/>
    <property type="match status" value="1"/>
</dbReference>
<dbReference type="InterPro" id="IPR001368">
    <property type="entry name" value="TNFR/NGFR_Cys_rich_reg"/>
</dbReference>
<dbReference type="PROSITE" id="PS00652">
    <property type="entry name" value="TNFR_NGFR_1"/>
    <property type="match status" value="2"/>
</dbReference>
<keyword evidence="4 11" id="KW-0732">Signal</keyword>
<keyword evidence="6 8" id="KW-1015">Disulfide bond</keyword>
<dbReference type="Pfam" id="PF00020">
    <property type="entry name" value="TNFR_c6"/>
    <property type="match status" value="2"/>
</dbReference>
<sequence>MLRWYLYMVGSLVVSVEGTCESDYTYRVDNTNLTCDCCAPGFYKKEDCIETNKSAMCIACSDGMFSLYHNQAMRCHPCTTSCIDEHSQLVENCTTRSDNYCHCKHGYYMKYRSAGESYCDRHSQCPPGFYVNILGTATDDTVCESCPTGTFQDQNNTQLQCKNCSTCSTPSAKTQACSRQTDTECGDEPTSQGEREKDTADPGVIVGIVVGVVVVVVAIIVTMVMCRRQGCLPQSQEKRHEEDELQDVTVANGQPISDQGNQQGLTNGQMYTLIVPNVEDSPKRERSASRRELVERGWMDLCLFLQKNLPISNWKFIIRELFVSVGKSADPVIEEHEANHQRNVREQIYRCLITFSQRTDMCSFDLQKLVDILSNHEHTELATSIQNDERFTVLFPNKSSENSDTEFSDVPRNQ</sequence>
<feature type="domain" description="TNFR-Cys" evidence="12">
    <location>
        <begin position="145"/>
        <end position="185"/>
    </location>
</feature>
<dbReference type="Gene3D" id="1.10.533.10">
    <property type="entry name" value="Death Domain, Fas"/>
    <property type="match status" value="1"/>
</dbReference>
<feature type="repeat" description="TNFR-Cys" evidence="8">
    <location>
        <begin position="102"/>
        <end position="143"/>
    </location>
</feature>
<keyword evidence="10" id="KW-0812">Transmembrane</keyword>
<feature type="chain" id="PRO_5009853837" evidence="11">
    <location>
        <begin position="19"/>
        <end position="414"/>
    </location>
</feature>
<reference evidence="13" key="1">
    <citation type="journal article" date="2016" name="Fish Shellfish Immunol.">
        <title>Cloning, characterization and comparative analysis of four death receptorTNFRs from the oyster Crassostrea hongkongensis.</title>
        <authorList>
            <person name="Xiang Z."/>
            <person name="Xiao S."/>
            <person name="Wang F."/>
            <person name="Qin Y."/>
            <person name="Wu J."/>
            <person name="Ma H."/>
            <person name="Li J."/>
            <person name="Yu Z."/>
        </authorList>
    </citation>
    <scope>NUCLEOTIDE SEQUENCE</scope>
</reference>
<dbReference type="InterPro" id="IPR052459">
    <property type="entry name" value="TNFRSF_decoy_receptor"/>
</dbReference>
<dbReference type="SUPFAM" id="SSF57586">
    <property type="entry name" value="TNF receptor-like"/>
    <property type="match status" value="2"/>
</dbReference>
<evidence type="ECO:0000256" key="5">
    <source>
        <dbReference type="ARBA" id="ARBA00022737"/>
    </source>
</evidence>
<evidence type="ECO:0000256" key="1">
    <source>
        <dbReference type="ARBA" id="ARBA00004613"/>
    </source>
</evidence>
<evidence type="ECO:0000256" key="3">
    <source>
        <dbReference type="ARBA" id="ARBA00022703"/>
    </source>
</evidence>
<dbReference type="AlphaFoldDB" id="A0A1L3GTQ4"/>
<gene>
    <name evidence="13" type="primary">TNFR5</name>
</gene>
<name>A0A1L3GTQ4_MAGHO</name>
<keyword evidence="3" id="KW-0053">Apoptosis</keyword>
<evidence type="ECO:0000256" key="2">
    <source>
        <dbReference type="ARBA" id="ARBA00022525"/>
    </source>
</evidence>
<feature type="transmembrane region" description="Helical" evidence="10">
    <location>
        <begin position="204"/>
        <end position="225"/>
    </location>
</feature>
<proteinExistence type="evidence at transcript level"/>
<accession>A0A1L3GTQ4</accession>
<feature type="disulfide bond" evidence="8">
    <location>
        <begin position="125"/>
        <end position="143"/>
    </location>
</feature>
<feature type="disulfide bond" evidence="8">
    <location>
        <begin position="60"/>
        <end position="75"/>
    </location>
</feature>
<keyword evidence="10" id="KW-0472">Membrane</keyword>
<comment type="caution">
    <text evidence="8">Lacks conserved residue(s) required for the propagation of feature annotation.</text>
</comment>
<feature type="disulfide bond" evidence="8">
    <location>
        <begin position="167"/>
        <end position="185"/>
    </location>
</feature>
<protein>
    <submittedName>
        <fullName evidence="13">Tumor necrosis factor receptor 5</fullName>
    </submittedName>
</protein>
<feature type="repeat" description="TNFR-Cys" evidence="8">
    <location>
        <begin position="59"/>
        <end position="101"/>
    </location>
</feature>
<evidence type="ECO:0000256" key="10">
    <source>
        <dbReference type="SAM" id="Phobius"/>
    </source>
</evidence>
<evidence type="ECO:0000256" key="6">
    <source>
        <dbReference type="ARBA" id="ARBA00023157"/>
    </source>
</evidence>
<dbReference type="InterPro" id="IPR011029">
    <property type="entry name" value="DEATH-like_dom_sf"/>
</dbReference>